<dbReference type="Proteomes" id="UP000815677">
    <property type="component" value="Unassembled WGS sequence"/>
</dbReference>
<name>A0ABQ0LFA3_MYCCL</name>
<reference evidence="1" key="1">
    <citation type="submission" date="2014-09" db="EMBL/GenBank/DDBJ databases">
        <title>Genome sequence of the luminous mushroom Mycena chlorophos for searching fungal bioluminescence genes.</title>
        <authorList>
            <person name="Tanaka Y."/>
            <person name="Kasuga D."/>
            <person name="Oba Y."/>
            <person name="Hase S."/>
            <person name="Sato K."/>
            <person name="Oba Y."/>
            <person name="Sakakibara Y."/>
        </authorList>
    </citation>
    <scope>NUCLEOTIDE SEQUENCE</scope>
</reference>
<evidence type="ECO:0000313" key="1">
    <source>
        <dbReference type="EMBL" id="GAT49207.1"/>
    </source>
</evidence>
<gene>
    <name evidence="1" type="ORF">MCHLO_06538</name>
</gene>
<proteinExistence type="predicted"/>
<dbReference type="EMBL" id="DF845312">
    <property type="protein sequence ID" value="GAT49207.1"/>
    <property type="molecule type" value="Genomic_DNA"/>
</dbReference>
<organism evidence="1 2">
    <name type="scientific">Mycena chlorophos</name>
    <name type="common">Agaric fungus</name>
    <name type="synonym">Agaricus chlorophos</name>
    <dbReference type="NCBI Taxonomy" id="658473"/>
    <lineage>
        <taxon>Eukaryota</taxon>
        <taxon>Fungi</taxon>
        <taxon>Dikarya</taxon>
        <taxon>Basidiomycota</taxon>
        <taxon>Agaricomycotina</taxon>
        <taxon>Agaricomycetes</taxon>
        <taxon>Agaricomycetidae</taxon>
        <taxon>Agaricales</taxon>
        <taxon>Marasmiineae</taxon>
        <taxon>Mycenaceae</taxon>
        <taxon>Mycena</taxon>
    </lineage>
</organism>
<accession>A0ABQ0LFA3</accession>
<sequence>MYDAGGQAATNADDATPYTSRVPAAIILRRSTCPPAVRHAWCRGMSSGLLSLADDNDESGVEGFLARVRGFISAADDSRNPGLLR</sequence>
<evidence type="ECO:0000313" key="2">
    <source>
        <dbReference type="Proteomes" id="UP000815677"/>
    </source>
</evidence>
<keyword evidence="2" id="KW-1185">Reference proteome</keyword>
<protein>
    <submittedName>
        <fullName evidence="1">Uncharacterized protein</fullName>
    </submittedName>
</protein>